<name>A0A9J2PE41_ASCLU</name>
<keyword evidence="1" id="KW-1185">Reference proteome</keyword>
<protein>
    <submittedName>
        <fullName evidence="2">DZF domain-containing protein</fullName>
    </submittedName>
</protein>
<evidence type="ECO:0000313" key="1">
    <source>
        <dbReference type="Proteomes" id="UP000036681"/>
    </source>
</evidence>
<dbReference type="Proteomes" id="UP000036681">
    <property type="component" value="Unplaced"/>
</dbReference>
<reference evidence="2" key="1">
    <citation type="submission" date="2023-03" db="UniProtKB">
        <authorList>
            <consortium name="WormBaseParasite"/>
        </authorList>
    </citation>
    <scope>IDENTIFICATION</scope>
</reference>
<accession>A0A9J2PE41</accession>
<evidence type="ECO:0000313" key="2">
    <source>
        <dbReference type="WBParaSite" id="ALUE_0000761401-mRNA-1"/>
    </source>
</evidence>
<organism evidence="1 2">
    <name type="scientific">Ascaris lumbricoides</name>
    <name type="common">Giant roundworm</name>
    <dbReference type="NCBI Taxonomy" id="6252"/>
    <lineage>
        <taxon>Eukaryota</taxon>
        <taxon>Metazoa</taxon>
        <taxon>Ecdysozoa</taxon>
        <taxon>Nematoda</taxon>
        <taxon>Chromadorea</taxon>
        <taxon>Rhabditida</taxon>
        <taxon>Spirurina</taxon>
        <taxon>Ascaridomorpha</taxon>
        <taxon>Ascaridoidea</taxon>
        <taxon>Ascarididae</taxon>
        <taxon>Ascaris</taxon>
    </lineage>
</organism>
<proteinExistence type="predicted"/>
<dbReference type="WBParaSite" id="ALUE_0000761401-mRNA-1">
    <property type="protein sequence ID" value="ALUE_0000761401-mRNA-1"/>
    <property type="gene ID" value="ALUE_0000761401"/>
</dbReference>
<sequence length="97" mass="11319">MWFVRVRSTLPGRQFRRENLVVDVLRIWLKVCGVSLFLHAPFPLPPPPPRQYFRNITDELLASLARWQLWWSVLLGACCDPPDEPLPLREKQSDGIP</sequence>
<dbReference type="AlphaFoldDB" id="A0A9J2PE41"/>